<evidence type="ECO:0000256" key="1">
    <source>
        <dbReference type="SAM" id="SignalP"/>
    </source>
</evidence>
<dbReference type="InterPro" id="IPR004245">
    <property type="entry name" value="DUF229"/>
</dbReference>
<dbReference type="Proteomes" id="UP000054047">
    <property type="component" value="Unassembled WGS sequence"/>
</dbReference>
<keyword evidence="1" id="KW-0732">Signal</keyword>
<organism evidence="2 3">
    <name type="scientific">Ancylostoma duodenale</name>
    <dbReference type="NCBI Taxonomy" id="51022"/>
    <lineage>
        <taxon>Eukaryota</taxon>
        <taxon>Metazoa</taxon>
        <taxon>Ecdysozoa</taxon>
        <taxon>Nematoda</taxon>
        <taxon>Chromadorea</taxon>
        <taxon>Rhabditida</taxon>
        <taxon>Rhabditina</taxon>
        <taxon>Rhabditomorpha</taxon>
        <taxon>Strongyloidea</taxon>
        <taxon>Ancylostomatidae</taxon>
        <taxon>Ancylostomatinae</taxon>
        <taxon>Ancylostoma</taxon>
    </lineage>
</organism>
<keyword evidence="3" id="KW-1185">Reference proteome</keyword>
<feature type="chain" id="PRO_5002149395" evidence="1">
    <location>
        <begin position="25"/>
        <end position="429"/>
    </location>
</feature>
<evidence type="ECO:0000313" key="3">
    <source>
        <dbReference type="Proteomes" id="UP000054047"/>
    </source>
</evidence>
<accession>A0A0C2GX27</accession>
<dbReference type="PANTHER" id="PTHR10974">
    <property type="entry name" value="FI08016P-RELATED"/>
    <property type="match status" value="1"/>
</dbReference>
<dbReference type="AlphaFoldDB" id="A0A0C2GX27"/>
<gene>
    <name evidence="2" type="ORF">ANCDUO_06072</name>
</gene>
<name>A0A0C2GX27_9BILA</name>
<protein>
    <submittedName>
        <fullName evidence="2">Uncharacterized protein</fullName>
    </submittedName>
</protein>
<proteinExistence type="predicted"/>
<dbReference type="OrthoDB" id="5782315at2759"/>
<feature type="signal peptide" evidence="1">
    <location>
        <begin position="1"/>
        <end position="24"/>
    </location>
</feature>
<sequence>MFVPRMLICGILLTCTLLWFYRSGRDEITPAVVTDYLADDIMETSAPDKDPFDKCILPNYDPWDEHVIPYVDQNYNPLKYCNHSFKPMTKLRKGIVTVNAKGVSCVGRCLTRSSDLSNNRSQWLDVTKTKYLCDIVETLCTNSKGKKVYQMVHAQVIEKKEPKSGKTKQKNEGYYNIYVILLDSVSATQGTRLFLFRISTKLVSTVGLTEWRCGSTLLAEDWMLGTLNYPYCKGFKKQPTDHYMRPFQIALEMNATKLLTDTYNYANCIEQHQDILGYLQDFVNSYKGIPKFGWIWLSLLSHNHESGVFHADHDFQQFLLRNKKKPRCLPNQCYPELVVVSQLEHWRSTDPMTSNEITHTRLGSLELNNPMFFISVPKKLRKNTNILSILRQNAALSAEFQFHRSQFYGIEWRIWDVISKDSTGCRKDL</sequence>
<dbReference type="EMBL" id="KN728545">
    <property type="protein sequence ID" value="KIH63624.1"/>
    <property type="molecule type" value="Genomic_DNA"/>
</dbReference>
<dbReference type="Pfam" id="PF02995">
    <property type="entry name" value="DUF229"/>
    <property type="match status" value="1"/>
</dbReference>
<dbReference type="GO" id="GO:0005615">
    <property type="term" value="C:extracellular space"/>
    <property type="evidence" value="ECO:0007669"/>
    <property type="project" value="TreeGrafter"/>
</dbReference>
<evidence type="ECO:0000313" key="2">
    <source>
        <dbReference type="EMBL" id="KIH63624.1"/>
    </source>
</evidence>
<dbReference type="PANTHER" id="PTHR10974:SF75">
    <property type="entry name" value="SULFATASE DOMAIN-CONTAINING PROTEIN"/>
    <property type="match status" value="1"/>
</dbReference>
<reference evidence="2 3" key="1">
    <citation type="submission" date="2013-12" db="EMBL/GenBank/DDBJ databases">
        <title>Draft genome of the parsitic nematode Ancylostoma duodenale.</title>
        <authorList>
            <person name="Mitreva M."/>
        </authorList>
    </citation>
    <scope>NUCLEOTIDE SEQUENCE [LARGE SCALE GENOMIC DNA]</scope>
    <source>
        <strain evidence="2 3">Zhejiang</strain>
    </source>
</reference>